<dbReference type="Proteomes" id="UP000533598">
    <property type="component" value="Unassembled WGS sequence"/>
</dbReference>
<gene>
    <name evidence="1" type="ORF">HNR67_001547</name>
</gene>
<dbReference type="EMBL" id="JACHMH010000001">
    <property type="protein sequence ID" value="MBB4675429.1"/>
    <property type="molecule type" value="Genomic_DNA"/>
</dbReference>
<comment type="caution">
    <text evidence="1">The sequence shown here is derived from an EMBL/GenBank/DDBJ whole genome shotgun (WGS) entry which is preliminary data.</text>
</comment>
<dbReference type="RefSeq" id="WP_185001405.1">
    <property type="nucleotide sequence ID" value="NZ_BAAAUI010000006.1"/>
</dbReference>
<dbReference type="AlphaFoldDB" id="A0A7W7FU47"/>
<accession>A0A7W7FU47</accession>
<keyword evidence="2" id="KW-1185">Reference proteome</keyword>
<organism evidence="1 2">
    <name type="scientific">Crossiella cryophila</name>
    <dbReference type="NCBI Taxonomy" id="43355"/>
    <lineage>
        <taxon>Bacteria</taxon>
        <taxon>Bacillati</taxon>
        <taxon>Actinomycetota</taxon>
        <taxon>Actinomycetes</taxon>
        <taxon>Pseudonocardiales</taxon>
        <taxon>Pseudonocardiaceae</taxon>
        <taxon>Crossiella</taxon>
    </lineage>
</organism>
<evidence type="ECO:0000313" key="2">
    <source>
        <dbReference type="Proteomes" id="UP000533598"/>
    </source>
</evidence>
<name>A0A7W7FU47_9PSEU</name>
<sequence length="408" mass="44311">MDSLPCGHIAVAAQRRMCPHLNAEHDQVYYRLLTGRGMDYDLVCQDCAGQADPAATLTEVCLGCAEAVDEDWSDVLGWRGEPEIRLRDAELTGTWTSRASAAEPLNPRCLAPLPDGWLALTAHGLVHLGATADRPVAARIELPAETPRQYLDRVHGPALHTGPDGRFAAVVTDYGRYGTVLDLRTGRAVRSLDRGAYHEETTPFPFAFLDAARVVTATGWNRLEIIDLGTGQSLGGDEPASYFRGALTPNPSSTRVLDDGWVWSPVGMPRALDVGALLRGEEHEDRLTFRAYAWDQPVAWVDEDVVAIQRIGQDDEAMIDGVELYDARRVVRTGMFAGPAGPMWGFGGLLHVSAAEGFEVWDPVEGARVGLVEGFRPQAHNPVTGAFAELRDGVLRTVADIRWPAVGG</sequence>
<protein>
    <submittedName>
        <fullName evidence="1">Uncharacterized protein</fullName>
    </submittedName>
</protein>
<reference evidence="1 2" key="1">
    <citation type="submission" date="2020-08" db="EMBL/GenBank/DDBJ databases">
        <title>Sequencing the genomes of 1000 actinobacteria strains.</title>
        <authorList>
            <person name="Klenk H.-P."/>
        </authorList>
    </citation>
    <scope>NUCLEOTIDE SEQUENCE [LARGE SCALE GENOMIC DNA]</scope>
    <source>
        <strain evidence="1 2">DSM 44230</strain>
    </source>
</reference>
<proteinExistence type="predicted"/>
<evidence type="ECO:0000313" key="1">
    <source>
        <dbReference type="EMBL" id="MBB4675429.1"/>
    </source>
</evidence>
<dbReference type="SUPFAM" id="SSF50969">
    <property type="entry name" value="YVTN repeat-like/Quinoprotein amine dehydrogenase"/>
    <property type="match status" value="1"/>
</dbReference>
<dbReference type="InterPro" id="IPR011044">
    <property type="entry name" value="Quino_amine_DH_bsu"/>
</dbReference>